<reference evidence="1" key="1">
    <citation type="submission" date="2015-12" db="EMBL/GenBank/DDBJ databases">
        <title>Gene expression during late stages of embryo sac development: a critical building block for successful pollen-pistil interactions.</title>
        <authorList>
            <person name="Liu Y."/>
            <person name="Joly V."/>
            <person name="Sabar M."/>
            <person name="Matton D.P."/>
        </authorList>
    </citation>
    <scope>NUCLEOTIDE SEQUENCE</scope>
</reference>
<name>A0A0V0H052_SOLCH</name>
<dbReference type="EMBL" id="GEDG01027543">
    <property type="protein sequence ID" value="JAP13778.1"/>
    <property type="molecule type" value="Transcribed_RNA"/>
</dbReference>
<accession>A0A0V0H052</accession>
<dbReference type="AlphaFoldDB" id="A0A0V0H052"/>
<evidence type="ECO:0000313" key="1">
    <source>
        <dbReference type="EMBL" id="JAP13778.1"/>
    </source>
</evidence>
<feature type="non-terminal residue" evidence="1">
    <location>
        <position position="193"/>
    </location>
</feature>
<proteinExistence type="predicted"/>
<protein>
    <submittedName>
        <fullName evidence="1">Putative ovule protein</fullName>
    </submittedName>
</protein>
<organism evidence="1">
    <name type="scientific">Solanum chacoense</name>
    <name type="common">Chaco potato</name>
    <dbReference type="NCBI Taxonomy" id="4108"/>
    <lineage>
        <taxon>Eukaryota</taxon>
        <taxon>Viridiplantae</taxon>
        <taxon>Streptophyta</taxon>
        <taxon>Embryophyta</taxon>
        <taxon>Tracheophyta</taxon>
        <taxon>Spermatophyta</taxon>
        <taxon>Magnoliopsida</taxon>
        <taxon>eudicotyledons</taxon>
        <taxon>Gunneridae</taxon>
        <taxon>Pentapetalae</taxon>
        <taxon>asterids</taxon>
        <taxon>lamiids</taxon>
        <taxon>Solanales</taxon>
        <taxon>Solanaceae</taxon>
        <taxon>Solanoideae</taxon>
        <taxon>Solaneae</taxon>
        <taxon>Solanum</taxon>
    </lineage>
</organism>
<sequence length="193" mass="23455">MPHHTSMLQNHQPHNIRRRFIIPPTNTPRQQLRLRKLQIQVTHHGINRPSDGIRFILHRRRLVGIGGDEIDCHRLVKQSTSNVIGRNTIRISVQLNSRIFLQHIGRRNLRCRLPRYPKTIPHLPKSYKNQNTTILIQKNNNWVFDSFLEMMKKKHGFFWVFGIKQYYIPRLSQNEEIQRFFNHLRRRRRRRVK</sequence>